<proteinExistence type="predicted"/>
<gene>
    <name evidence="1" type="ORF">SEA_BRENT_8</name>
</gene>
<keyword evidence="2" id="KW-1185">Reference proteome</keyword>
<dbReference type="OrthoDB" id="9473at10239"/>
<dbReference type="InterPro" id="IPR049995">
    <property type="entry name" value="Capsid_mycobact-type"/>
</dbReference>
<dbReference type="NCBIfam" id="NF042926">
    <property type="entry name" value="capsid_Caudo_1"/>
    <property type="match status" value="1"/>
</dbReference>
<evidence type="ECO:0000313" key="2">
    <source>
        <dbReference type="Proteomes" id="UP000226267"/>
    </source>
</evidence>
<evidence type="ECO:0000313" key="1">
    <source>
        <dbReference type="EMBL" id="ALF01219.1"/>
    </source>
</evidence>
<dbReference type="Pfam" id="PF25209">
    <property type="entry name" value="Phage_capsid_4"/>
    <property type="match status" value="1"/>
</dbReference>
<dbReference type="EMBL" id="KT365401">
    <property type="protein sequence ID" value="ALF01219.1"/>
    <property type="molecule type" value="Genomic_DNA"/>
</dbReference>
<organism evidence="1 2">
    <name type="scientific">Arthrobacter phage Brent</name>
    <dbReference type="NCBI Taxonomy" id="1701798"/>
    <lineage>
        <taxon>Viruses</taxon>
        <taxon>Duplodnaviria</taxon>
        <taxon>Heunggongvirae</taxon>
        <taxon>Uroviricota</taxon>
        <taxon>Caudoviricetes</taxon>
        <taxon>Berryhillviridae</taxon>
        <taxon>Jawnskivirus</taxon>
        <taxon>Jawnskivirus brent</taxon>
        <taxon>Marthavirus brent</taxon>
    </lineage>
</organism>
<reference evidence="1 2" key="1">
    <citation type="submission" date="2015-08" db="EMBL/GenBank/DDBJ databases">
        <authorList>
            <person name="London S.C."/>
            <person name="Barrett N.A."/>
            <person name="Buerkert T.R."/>
            <person name="Cautela J.A."/>
            <person name="Egan M.S."/>
            <person name="Erb J.E."/>
            <person name="Garrigan K.E."/>
            <person name="Hagan D.J."/>
            <person name="Hartwell M.C."/>
            <person name="Hyduchak K.M."/>
            <person name="Jacob A.E."/>
            <person name="Lamey M.E."/>
            <person name="Lindemann J.M."/>
            <person name="Martynyuk T."/>
            <person name="Mele F.E."/>
            <person name="Menninger J.E."/>
            <person name="Nabua C.T."/>
            <person name="Napoli C.K."/>
            <person name="Santiago L.M."/>
            <person name="Sweetman A.T."/>
            <person name="Weinstein J.L."/>
            <person name="Denigris D.M."/>
            <person name="King-Smith C."/>
            <person name="Lee-Soety J.Y."/>
            <person name="Delesalle V.A."/>
            <person name="Bradley K.W."/>
            <person name="Asai D.J."/>
            <person name="Bowman C.A."/>
            <person name="Russell D.A."/>
            <person name="Pope W.H."/>
            <person name="Jacobs-Sera D."/>
            <person name="Hendrix R.W."/>
            <person name="Hatfull G.F."/>
        </authorList>
    </citation>
    <scope>NUCLEOTIDE SEQUENCE [LARGE SCALE GENOMIC DNA]</scope>
</reference>
<dbReference type="Proteomes" id="UP000226267">
    <property type="component" value="Segment"/>
</dbReference>
<protein>
    <submittedName>
        <fullName evidence="1">Major capsid protein</fullName>
    </submittedName>
</protein>
<sequence>MTLTYPAPAPVVDPNKPQLTVNALLKAPKVIEKRIITPSQNFLSDELFRPDTNDSGVVIYNSAKKSDIYPKRGDVQEIEPGGEFPMVDVDEEGAEMALSKKHGAGYIVTDEAARRNQLSVITKGNLKVRNALLRQDAYRCLAAFRGAVPTVNATGDWTAPRNWRVDLLRNQAGVRNLGLGYNPNAVIISPTTATDLLLLAELDNLLPRENKALNPVYNPTLSGLLNLNWIVNEFASDDEAILLETKMTGLNSVEKPYGVEVVREGNRKRELVLADKWSVPVIDEPESALIITGIRGE</sequence>
<accession>A0A0M4RRZ4</accession>
<name>A0A0M4RRZ4_9CAUD</name>